<evidence type="ECO:0000256" key="2">
    <source>
        <dbReference type="ARBA" id="ARBA00022803"/>
    </source>
</evidence>
<dbReference type="SUPFAM" id="SSF48452">
    <property type="entry name" value="TPR-like"/>
    <property type="match status" value="1"/>
</dbReference>
<dbReference type="InterPro" id="IPR019734">
    <property type="entry name" value="TPR_rpt"/>
</dbReference>
<dbReference type="SMART" id="SM00028">
    <property type="entry name" value="TPR"/>
    <property type="match status" value="3"/>
</dbReference>
<dbReference type="InterPro" id="IPR011990">
    <property type="entry name" value="TPR-like_helical_dom_sf"/>
</dbReference>
<organism evidence="3 4">
    <name type="scientific">Paenibacillus alvei</name>
    <name type="common">Bacillus alvei</name>
    <dbReference type="NCBI Taxonomy" id="44250"/>
    <lineage>
        <taxon>Bacteria</taxon>
        <taxon>Bacillati</taxon>
        <taxon>Bacillota</taxon>
        <taxon>Bacilli</taxon>
        <taxon>Bacillales</taxon>
        <taxon>Paenibacillaceae</taxon>
        <taxon>Paenibacillus</taxon>
    </lineage>
</organism>
<dbReference type="Gene3D" id="1.25.40.10">
    <property type="entry name" value="Tetratricopeptide repeat domain"/>
    <property type="match status" value="1"/>
</dbReference>
<dbReference type="AlphaFoldDB" id="A0A383RCY3"/>
<proteinExistence type="predicted"/>
<dbReference type="InterPro" id="IPR013105">
    <property type="entry name" value="TPR_2"/>
</dbReference>
<evidence type="ECO:0000313" key="3">
    <source>
        <dbReference type="EMBL" id="SYX84551.1"/>
    </source>
</evidence>
<dbReference type="RefSeq" id="WP_138186439.1">
    <property type="nucleotide sequence ID" value="NZ_LS992241.1"/>
</dbReference>
<protein>
    <submittedName>
        <fullName evidence="3">Tetratricopeptide repeat protein</fullName>
    </submittedName>
</protein>
<reference evidence="4" key="1">
    <citation type="submission" date="2018-08" db="EMBL/GenBank/DDBJ databases">
        <authorList>
            <person name="Chevrot R."/>
        </authorList>
    </citation>
    <scope>NUCLEOTIDE SEQUENCE [LARGE SCALE GENOMIC DNA]</scope>
</reference>
<dbReference type="EMBL" id="LS992241">
    <property type="protein sequence ID" value="SYX84551.1"/>
    <property type="molecule type" value="Genomic_DNA"/>
</dbReference>
<gene>
    <name evidence="3" type="ORF">PBLR_12973</name>
</gene>
<name>A0A383RCY3_PAEAL</name>
<dbReference type="Proteomes" id="UP000304148">
    <property type="component" value="Chromosome"/>
</dbReference>
<sequence length="218" mass="24913">MLQHVFETMNELLDEVIAQYPHAKGKQKQELDHQVTLLRSMSDHIVEEWLRFEERLSLLRPKASKGSSVPLQPCPVKETQISIPDYGDPYQRGQGYYLLMMYKEAVMFLEQAAKIQPENIEVRAYLAMSHLHLGNCQEAGHHFQLIIPLTDNNSMKAIACNALGCIHAKQHQFAQAEACFLKAHEWDPALPEPIMNLKVCQSKSGHFELGGEHMMHIQ</sequence>
<evidence type="ECO:0000256" key="1">
    <source>
        <dbReference type="ARBA" id="ARBA00022737"/>
    </source>
</evidence>
<keyword evidence="1" id="KW-0677">Repeat</keyword>
<accession>A0A383RCY3</accession>
<dbReference type="Pfam" id="PF07719">
    <property type="entry name" value="TPR_2"/>
    <property type="match status" value="1"/>
</dbReference>
<evidence type="ECO:0000313" key="4">
    <source>
        <dbReference type="Proteomes" id="UP000304148"/>
    </source>
</evidence>
<keyword evidence="2" id="KW-0802">TPR repeat</keyword>